<dbReference type="STRING" id="743788.S8E5Q1"/>
<evidence type="ECO:0000256" key="9">
    <source>
        <dbReference type="ARBA" id="ARBA00023004"/>
    </source>
</evidence>
<evidence type="ECO:0000256" key="1">
    <source>
        <dbReference type="ARBA" id="ARBA00001971"/>
    </source>
</evidence>
<evidence type="ECO:0000256" key="8">
    <source>
        <dbReference type="ARBA" id="ARBA00023002"/>
    </source>
</evidence>
<organism evidence="13 14">
    <name type="scientific">Fomitopsis schrenkii</name>
    <name type="common">Brown rot fungus</name>
    <dbReference type="NCBI Taxonomy" id="2126942"/>
    <lineage>
        <taxon>Eukaryota</taxon>
        <taxon>Fungi</taxon>
        <taxon>Dikarya</taxon>
        <taxon>Basidiomycota</taxon>
        <taxon>Agaricomycotina</taxon>
        <taxon>Agaricomycetes</taxon>
        <taxon>Polyporales</taxon>
        <taxon>Fomitopsis</taxon>
    </lineage>
</organism>
<comment type="cofactor">
    <cofactor evidence="1">
        <name>heme</name>
        <dbReference type="ChEBI" id="CHEBI:30413"/>
    </cofactor>
</comment>
<dbReference type="InterPro" id="IPR036396">
    <property type="entry name" value="Cyt_P450_sf"/>
</dbReference>
<dbReference type="GO" id="GO:0004497">
    <property type="term" value="F:monooxygenase activity"/>
    <property type="evidence" value="ECO:0007669"/>
    <property type="project" value="UniProtKB-KW"/>
</dbReference>
<feature type="transmembrane region" description="Helical" evidence="12">
    <location>
        <begin position="12"/>
        <end position="31"/>
    </location>
</feature>
<keyword evidence="11 12" id="KW-0472">Membrane</keyword>
<evidence type="ECO:0000313" key="14">
    <source>
        <dbReference type="Proteomes" id="UP000015241"/>
    </source>
</evidence>
<evidence type="ECO:0000256" key="3">
    <source>
        <dbReference type="ARBA" id="ARBA00010617"/>
    </source>
</evidence>
<keyword evidence="14" id="KW-1185">Reference proteome</keyword>
<comment type="subcellular location">
    <subcellularLocation>
        <location evidence="2">Membrane</location>
        <topology evidence="2">Single-pass membrane protein</topology>
    </subcellularLocation>
</comment>
<gene>
    <name evidence="13" type="ORF">FOMPIDRAFT_1123461</name>
</gene>
<keyword evidence="7 12" id="KW-1133">Transmembrane helix</keyword>
<protein>
    <recommendedName>
        <fullName evidence="15">Cytochrome P450</fullName>
    </recommendedName>
</protein>
<keyword evidence="8" id="KW-0560">Oxidoreductase</keyword>
<evidence type="ECO:0000256" key="2">
    <source>
        <dbReference type="ARBA" id="ARBA00004167"/>
    </source>
</evidence>
<evidence type="ECO:0000313" key="13">
    <source>
        <dbReference type="EMBL" id="EPT00018.1"/>
    </source>
</evidence>
<evidence type="ECO:0000256" key="6">
    <source>
        <dbReference type="ARBA" id="ARBA00022723"/>
    </source>
</evidence>
<dbReference type="SUPFAM" id="SSF48264">
    <property type="entry name" value="Cytochrome P450"/>
    <property type="match status" value="1"/>
</dbReference>
<keyword evidence="4" id="KW-0349">Heme</keyword>
<keyword evidence="10" id="KW-0503">Monooxygenase</keyword>
<proteinExistence type="inferred from homology"/>
<dbReference type="HOGENOM" id="CLU_001570_2_2_1"/>
<keyword evidence="6" id="KW-0479">Metal-binding</keyword>
<dbReference type="Gene3D" id="1.10.630.10">
    <property type="entry name" value="Cytochrome P450"/>
    <property type="match status" value="1"/>
</dbReference>
<name>S8E5Q1_FOMSC</name>
<sequence length="319" mass="35925">MANAPSNVLYSTLGGAYFLAVVLAFAVYGLALRWHSRQRQLPPGPRPYPILGNIPHMTFDHPEKRFHQWKETYGDVTFLKLLSTPTLIVNSVAAARELLQKRSAKYSDRPHSVLVIELLGWEHDFGILPYNEETRRHRRWMHTHFFSAASLNIVAEIQRKEATMLLAGLLAGPNAVASHVHRYAAASMVKYLYGHDVTSADDEYLHFIDVVMEETLRSSAPGTSPVDVLPQLKYVPDWLPGAGFKRRAAEVKRLVREAAQKTFELAASNVQDVHNTHAVLPSLIKQSTDKGTLDAEKPEIMMFGLTLYLGKWQCVQQCL</sequence>
<dbReference type="Proteomes" id="UP000015241">
    <property type="component" value="Unassembled WGS sequence"/>
</dbReference>
<dbReference type="GO" id="GO:0020037">
    <property type="term" value="F:heme binding"/>
    <property type="evidence" value="ECO:0007669"/>
    <property type="project" value="InterPro"/>
</dbReference>
<evidence type="ECO:0000256" key="10">
    <source>
        <dbReference type="ARBA" id="ARBA00023033"/>
    </source>
</evidence>
<dbReference type="InterPro" id="IPR001128">
    <property type="entry name" value="Cyt_P450"/>
</dbReference>
<reference evidence="13 14" key="1">
    <citation type="journal article" date="2012" name="Science">
        <title>The Paleozoic origin of enzymatic lignin decomposition reconstructed from 31 fungal genomes.</title>
        <authorList>
            <person name="Floudas D."/>
            <person name="Binder M."/>
            <person name="Riley R."/>
            <person name="Barry K."/>
            <person name="Blanchette R.A."/>
            <person name="Henrissat B."/>
            <person name="Martinez A.T."/>
            <person name="Otillar R."/>
            <person name="Spatafora J.W."/>
            <person name="Yadav J.S."/>
            <person name="Aerts A."/>
            <person name="Benoit I."/>
            <person name="Boyd A."/>
            <person name="Carlson A."/>
            <person name="Copeland A."/>
            <person name="Coutinho P.M."/>
            <person name="de Vries R.P."/>
            <person name="Ferreira P."/>
            <person name="Findley K."/>
            <person name="Foster B."/>
            <person name="Gaskell J."/>
            <person name="Glotzer D."/>
            <person name="Gorecki P."/>
            <person name="Heitman J."/>
            <person name="Hesse C."/>
            <person name="Hori C."/>
            <person name="Igarashi K."/>
            <person name="Jurgens J.A."/>
            <person name="Kallen N."/>
            <person name="Kersten P."/>
            <person name="Kohler A."/>
            <person name="Kuees U."/>
            <person name="Kumar T.K.A."/>
            <person name="Kuo A."/>
            <person name="LaButti K."/>
            <person name="Larrondo L.F."/>
            <person name="Lindquist E."/>
            <person name="Ling A."/>
            <person name="Lombard V."/>
            <person name="Lucas S."/>
            <person name="Lundell T."/>
            <person name="Martin R."/>
            <person name="McLaughlin D.J."/>
            <person name="Morgenstern I."/>
            <person name="Morin E."/>
            <person name="Murat C."/>
            <person name="Nagy L.G."/>
            <person name="Nolan M."/>
            <person name="Ohm R.A."/>
            <person name="Patyshakuliyeva A."/>
            <person name="Rokas A."/>
            <person name="Ruiz-Duenas F.J."/>
            <person name="Sabat G."/>
            <person name="Salamov A."/>
            <person name="Samejima M."/>
            <person name="Schmutz J."/>
            <person name="Slot J.C."/>
            <person name="St John F."/>
            <person name="Stenlid J."/>
            <person name="Sun H."/>
            <person name="Sun S."/>
            <person name="Syed K."/>
            <person name="Tsang A."/>
            <person name="Wiebenga A."/>
            <person name="Young D."/>
            <person name="Pisabarro A."/>
            <person name="Eastwood D.C."/>
            <person name="Martin F."/>
            <person name="Cullen D."/>
            <person name="Grigoriev I.V."/>
            <person name="Hibbett D.S."/>
        </authorList>
    </citation>
    <scope>NUCLEOTIDE SEQUENCE</scope>
    <source>
        <strain evidence="14">FP-58527</strain>
    </source>
</reference>
<dbReference type="AlphaFoldDB" id="S8E5Q1"/>
<evidence type="ECO:0000256" key="5">
    <source>
        <dbReference type="ARBA" id="ARBA00022692"/>
    </source>
</evidence>
<dbReference type="InParanoid" id="S8E5Q1"/>
<evidence type="ECO:0008006" key="15">
    <source>
        <dbReference type="Google" id="ProtNLM"/>
    </source>
</evidence>
<dbReference type="Pfam" id="PF00067">
    <property type="entry name" value="p450"/>
    <property type="match status" value="1"/>
</dbReference>
<dbReference type="PANTHER" id="PTHR46300:SF7">
    <property type="entry name" value="P450, PUTATIVE (EUROFUNG)-RELATED"/>
    <property type="match status" value="1"/>
</dbReference>
<dbReference type="GO" id="GO:0016020">
    <property type="term" value="C:membrane"/>
    <property type="evidence" value="ECO:0007669"/>
    <property type="project" value="UniProtKB-SubCell"/>
</dbReference>
<evidence type="ECO:0000256" key="7">
    <source>
        <dbReference type="ARBA" id="ARBA00022989"/>
    </source>
</evidence>
<dbReference type="GO" id="GO:0005506">
    <property type="term" value="F:iron ion binding"/>
    <property type="evidence" value="ECO:0007669"/>
    <property type="project" value="InterPro"/>
</dbReference>
<dbReference type="PANTHER" id="PTHR46300">
    <property type="entry name" value="P450, PUTATIVE (EUROFUNG)-RELATED-RELATED"/>
    <property type="match status" value="1"/>
</dbReference>
<dbReference type="GO" id="GO:0016705">
    <property type="term" value="F:oxidoreductase activity, acting on paired donors, with incorporation or reduction of molecular oxygen"/>
    <property type="evidence" value="ECO:0007669"/>
    <property type="project" value="InterPro"/>
</dbReference>
<evidence type="ECO:0000256" key="11">
    <source>
        <dbReference type="ARBA" id="ARBA00023136"/>
    </source>
</evidence>
<dbReference type="OrthoDB" id="2789670at2759"/>
<evidence type="ECO:0000256" key="4">
    <source>
        <dbReference type="ARBA" id="ARBA00022617"/>
    </source>
</evidence>
<dbReference type="EMBL" id="KE504152">
    <property type="protein sequence ID" value="EPT00018.1"/>
    <property type="molecule type" value="Genomic_DNA"/>
</dbReference>
<evidence type="ECO:0000256" key="12">
    <source>
        <dbReference type="SAM" id="Phobius"/>
    </source>
</evidence>
<keyword evidence="9" id="KW-0408">Iron</keyword>
<accession>S8E5Q1</accession>
<dbReference type="eggNOG" id="KOG0156">
    <property type="taxonomic scope" value="Eukaryota"/>
</dbReference>
<dbReference type="InterPro" id="IPR050364">
    <property type="entry name" value="Cytochrome_P450_fung"/>
</dbReference>
<keyword evidence="5 12" id="KW-0812">Transmembrane</keyword>
<comment type="similarity">
    <text evidence="3">Belongs to the cytochrome P450 family.</text>
</comment>